<dbReference type="AlphaFoldDB" id="G8QSU2"/>
<dbReference type="STRING" id="158190.SpiGrapes_2350"/>
<evidence type="ECO:0000259" key="1">
    <source>
        <dbReference type="Pfam" id="PF17128"/>
    </source>
</evidence>
<organism evidence="2 3">
    <name type="scientific">Sphaerochaeta pleomorpha (strain ATCC BAA-1885 / DSM 22778 / Grapes)</name>
    <dbReference type="NCBI Taxonomy" id="158190"/>
    <lineage>
        <taxon>Bacteria</taxon>
        <taxon>Pseudomonadati</taxon>
        <taxon>Spirochaetota</taxon>
        <taxon>Spirochaetia</taxon>
        <taxon>Spirochaetales</taxon>
        <taxon>Sphaerochaetaceae</taxon>
        <taxon>Sphaerochaeta</taxon>
    </lineage>
</organism>
<dbReference type="Pfam" id="PF13432">
    <property type="entry name" value="TPR_16"/>
    <property type="match status" value="2"/>
</dbReference>
<dbReference type="SMART" id="SM00028">
    <property type="entry name" value="TPR"/>
    <property type="match status" value="8"/>
</dbReference>
<dbReference type="Pfam" id="PF17128">
    <property type="entry name" value="DUF5107"/>
    <property type="match status" value="1"/>
</dbReference>
<reference evidence="2 3" key="1">
    <citation type="submission" date="2011-11" db="EMBL/GenBank/DDBJ databases">
        <title>Complete sequence of Spirochaeta sp. grapes.</title>
        <authorList>
            <consortium name="US DOE Joint Genome Institute"/>
            <person name="Lucas S."/>
            <person name="Han J."/>
            <person name="Lapidus A."/>
            <person name="Cheng J.-F."/>
            <person name="Goodwin L."/>
            <person name="Pitluck S."/>
            <person name="Peters L."/>
            <person name="Ovchinnikova G."/>
            <person name="Munk A.C."/>
            <person name="Detter J.C."/>
            <person name="Han C."/>
            <person name="Tapia R."/>
            <person name="Land M."/>
            <person name="Hauser L."/>
            <person name="Kyrpides N."/>
            <person name="Ivanova N."/>
            <person name="Pagani I."/>
            <person name="Ritalahtilisa K."/>
            <person name="Loeffler F."/>
            <person name="Woyke T."/>
        </authorList>
    </citation>
    <scope>NUCLEOTIDE SEQUENCE [LARGE SCALE GENOMIC DNA]</scope>
    <source>
        <strain evidence="3">ATCC BAA-1885 / DSM 22778 / Grapes</strain>
    </source>
</reference>
<dbReference type="PANTHER" id="PTHR12558">
    <property type="entry name" value="CELL DIVISION CYCLE 16,23,27"/>
    <property type="match status" value="1"/>
</dbReference>
<keyword evidence="3" id="KW-1185">Reference proteome</keyword>
<accession>G8QSU2</accession>
<dbReference type="InterPro" id="IPR011990">
    <property type="entry name" value="TPR-like_helical_dom_sf"/>
</dbReference>
<dbReference type="EMBL" id="CP003155">
    <property type="protein sequence ID" value="AEV30124.1"/>
    <property type="molecule type" value="Genomic_DNA"/>
</dbReference>
<dbReference type="Proteomes" id="UP000005632">
    <property type="component" value="Chromosome"/>
</dbReference>
<evidence type="ECO:0000313" key="2">
    <source>
        <dbReference type="EMBL" id="AEV30124.1"/>
    </source>
</evidence>
<dbReference type="SUPFAM" id="SSF48452">
    <property type="entry name" value="TPR-like"/>
    <property type="match status" value="3"/>
</dbReference>
<gene>
    <name evidence="2" type="ordered locus">SpiGrapes_2350</name>
</gene>
<dbReference type="eggNOG" id="COG0457">
    <property type="taxonomic scope" value="Bacteria"/>
</dbReference>
<dbReference type="Gene3D" id="1.25.40.10">
    <property type="entry name" value="Tetratricopeptide repeat domain"/>
    <property type="match status" value="3"/>
</dbReference>
<dbReference type="PANTHER" id="PTHR12558:SF33">
    <property type="entry name" value="BLL7664 PROTEIN"/>
    <property type="match status" value="1"/>
</dbReference>
<dbReference type="InterPro" id="IPR033396">
    <property type="entry name" value="DUF5107"/>
</dbReference>
<dbReference type="InterPro" id="IPR019734">
    <property type="entry name" value="TPR_rpt"/>
</dbReference>
<feature type="domain" description="DUF5107" evidence="1">
    <location>
        <begin position="39"/>
        <end position="330"/>
    </location>
</feature>
<dbReference type="KEGG" id="sgp:SpiGrapes_2350"/>
<evidence type="ECO:0000313" key="3">
    <source>
        <dbReference type="Proteomes" id="UP000005632"/>
    </source>
</evidence>
<dbReference type="OrthoDB" id="9766710at2"/>
<name>G8QSU2_SPHPG</name>
<dbReference type="RefSeq" id="WP_014270965.1">
    <property type="nucleotide sequence ID" value="NC_016633.1"/>
</dbReference>
<dbReference type="HOGENOM" id="CLU_010402_0_0_12"/>
<sequence>MEKARVWQETVTIPTYGIGKPNKNPMFLEKRVYQGSSGKVYPYPVIDSLVDEKKDMPYIGLYLENAYIKVLVLPEIGGKIHRAVDKTNGYDFVYHNEVIKPALVGLLGPWVSGGIEFNWPQHHRPTTFMHTDFMYGNKDGDAFIRIFDHDRIHGTNVVTTFTLHEDTSYIEIGASLFNPTSQAQTFLWWANPAVAVNDNTQSIFPPDVNAVFDHGKRAVSKFPIATGEYYKHDYSMGVDISRYKNLPVPTSYMAYKSKYDFVGGYDYAQQAGILHVADHHISPGKKQWTWGCGDFGQAWDRNLTDENGPYIELMTGVFTDNQPDFSWLQSHEEKHFTQYFMPYKQLGAVKNASIDVLLNCEVANGIAVVSVYTTSKREVRITLSGDKTYLDEIAEVSPCEVFSREINTIACPDTALVLSVFDQGGILLLRYQKEEETIKPMPEPASAAKDPKDILTCEELYLTAQHIEQYRHATYLPEPYYLEGLKRDEGDIRLNNSYGVLLMRKGLFKEAESHFAKALERLTSMHPNPYDSEAYTNLGFVLEYQGCDEAAFDAFYKATWAQSQAGVANYKLASLACKAGRYVQALDFVERALQYNSRNISALDLKVLLLLMLNRKEEGFACARQNIELDPFDYIAAFLLAREGQSLSFDFCQRMGEREETYLEGGFLLSSFGQYQMALDFCNLYQGTHVLVEYHKAFYAGKLGLGDNKYLQKAKCADLACRFANTLFDQIVLEYAIGRDSKDWVALYLLGNLFYDKRRYDEALSCWLRSRDCNTLFPTVHRNLAIAFFNKRNDKKAAQTELEQAFRLDPTDARVFLELDQLYRKLGFSNEQRLQNYERYSDLFIVRDDLKTEYVTLLNLTGEYHRAYDFLKANTFHPWEGGEGRVSSQYVFALRELARGCMGTGDYAGAVKLLNASLSYPHNLGEGKLEGRKDNDIHYYLGLCYEELGDKDASILHFKQASVGSLEPAGMMFYNDQPADMILYQALACRKLGDDHGAQVRLNKLVDYGEQHFFDAVKIDYFAVSLPDLQLFNEDLDQKNKIHCNYLMALGCYGKGEKEKATHLLEEILAVDCTHMGARLLLGMK</sequence>
<proteinExistence type="predicted"/>
<protein>
    <recommendedName>
        <fullName evidence="1">DUF5107 domain-containing protein</fullName>
    </recommendedName>
</protein>